<gene>
    <name evidence="2" type="ORF">DMP06_06335</name>
</gene>
<keyword evidence="3" id="KW-1185">Reference proteome</keyword>
<comment type="caution">
    <text evidence="2">The sequence shown here is derived from an EMBL/GenBank/DDBJ whole genome shotgun (WGS) entry which is preliminary data.</text>
</comment>
<dbReference type="Proteomes" id="UP000269591">
    <property type="component" value="Unassembled WGS sequence"/>
</dbReference>
<organism evidence="2 3">
    <name type="scientific">Slackia equolifaciens</name>
    <dbReference type="NCBI Taxonomy" id="498718"/>
    <lineage>
        <taxon>Bacteria</taxon>
        <taxon>Bacillati</taxon>
        <taxon>Actinomycetota</taxon>
        <taxon>Coriobacteriia</taxon>
        <taxon>Eggerthellales</taxon>
        <taxon>Eggerthellaceae</taxon>
        <taxon>Slackia</taxon>
    </lineage>
</organism>
<dbReference type="AlphaFoldDB" id="A0A3N0AZ38"/>
<reference evidence="3" key="1">
    <citation type="submission" date="2018-05" db="EMBL/GenBank/DDBJ databases">
        <title>Genome Sequencing of selected type strains of the family Eggerthellaceae.</title>
        <authorList>
            <person name="Danylec N."/>
            <person name="Stoll D.A."/>
            <person name="Doetsch A."/>
            <person name="Huch M."/>
        </authorList>
    </citation>
    <scope>NUCLEOTIDE SEQUENCE [LARGE SCALE GENOMIC DNA]</scope>
    <source>
        <strain evidence="3">DSM 24851</strain>
    </source>
</reference>
<evidence type="ECO:0000313" key="3">
    <source>
        <dbReference type="Proteomes" id="UP000269591"/>
    </source>
</evidence>
<dbReference type="InterPro" id="IPR041657">
    <property type="entry name" value="HTH_17"/>
</dbReference>
<accession>A0A3N0AZ38</accession>
<dbReference type="Pfam" id="PF12728">
    <property type="entry name" value="HTH_17"/>
    <property type="match status" value="1"/>
</dbReference>
<dbReference type="OrthoDB" id="9812605at2"/>
<keyword evidence="2" id="KW-0238">DNA-binding</keyword>
<evidence type="ECO:0000313" key="2">
    <source>
        <dbReference type="EMBL" id="RNL39948.1"/>
    </source>
</evidence>
<evidence type="ECO:0000259" key="1">
    <source>
        <dbReference type="Pfam" id="PF12728"/>
    </source>
</evidence>
<feature type="domain" description="Helix-turn-helix" evidence="1">
    <location>
        <begin position="3"/>
        <end position="50"/>
    </location>
</feature>
<protein>
    <submittedName>
        <fullName evidence="2">DNA-binding protein</fullName>
    </submittedName>
</protein>
<dbReference type="Gene3D" id="1.10.1070.20">
    <property type="match status" value="1"/>
</dbReference>
<name>A0A3N0AZ38_9ACTN</name>
<dbReference type="RefSeq" id="WP_123208902.1">
    <property type="nucleotide sequence ID" value="NZ_JBHTHO010000009.1"/>
</dbReference>
<sequence>MKTTKEAAEILGVSPRRIVALLSEGVLAGERVGKMWLVDEASIARRLERASNAGRPRLGSAACQTRFVLKNRTHSIMELVYDSDIREFTWAGPLIDSERAPLGLAMERDRITLPSFNVWWKNRGIPEGRAGVERLLEEAGVSVPSELAVRSLGLSLSDQYWLQPEGSDIEWRDVNFFMSDFEDVRVASWEGDSARHPDNTSDGNLPKHWVIGPDGTRILLKGGIHANQEPYNEVVATALHRRIVPDGSYVTYWLERLDDEPASACAAFVRDDEEYVPAVYVASHFRRPPHRSEYQHYVACCQELGIEEVEDALSHMIVCDDILANTDRHARNYGVIRNVETLEYRIAPLFDSGTSLWCTKDLYDLRRGDYSFEGKQFKSSPAKQLMLAGDLSWLDVSALDGFVDEAMGILAQNERIQDRLEHIRRALEFRVERMVTIREALG</sequence>
<dbReference type="EMBL" id="QIBX01000009">
    <property type="protein sequence ID" value="RNL39948.1"/>
    <property type="molecule type" value="Genomic_DNA"/>
</dbReference>
<dbReference type="GO" id="GO:0003677">
    <property type="term" value="F:DNA binding"/>
    <property type="evidence" value="ECO:0007669"/>
    <property type="project" value="UniProtKB-KW"/>
</dbReference>
<proteinExistence type="predicted"/>